<name>A0A916JKP3_9FLAO</name>
<dbReference type="KEGG" id="ptan:CRYO30217_00525"/>
<organism evidence="2 3">
    <name type="scientific">Parvicella tangerina</name>
    <dbReference type="NCBI Taxonomy" id="2829795"/>
    <lineage>
        <taxon>Bacteria</taxon>
        <taxon>Pseudomonadati</taxon>
        <taxon>Bacteroidota</taxon>
        <taxon>Flavobacteriia</taxon>
        <taxon>Flavobacteriales</taxon>
        <taxon>Parvicellaceae</taxon>
        <taxon>Parvicella</taxon>
    </lineage>
</organism>
<keyword evidence="1" id="KW-0732">Signal</keyword>
<accession>A0A916JKP3</accession>
<sequence length="322" mass="36604">MRKCIMLIIVLASAGQLLAKSHLPRMKNPVEVISDQFDGNVPQGKCLITGEVWYQGEKQQEAEVCSYRGKSCVKTDKKGQFTVLVDTNETYVYATVIGAETIYLTNHEFKSQHHVVLKFSIPDLIPEAVKKPVIYLYADQEVSMELKLLTSVELTFTYPVYEDGWQVNVSPEQGISVDGTNYPYLFWEGESYGELSYLSKSGKLDGEIIQTDTVINYLERQLSSYGLNETESTDFITFWGPVLSQKKFAFVHFVIDEAYEQIASIESSTEIQHERRIFLMFDSFDERPKLEISNSQPEASQLNRSGLTLIEWGGARVAIPWL</sequence>
<feature type="chain" id="PRO_5037205082" description="Carboxypeptidase regulatory-like domain-containing protein" evidence="1">
    <location>
        <begin position="20"/>
        <end position="322"/>
    </location>
</feature>
<proteinExistence type="predicted"/>
<evidence type="ECO:0000313" key="2">
    <source>
        <dbReference type="EMBL" id="CAG5077956.1"/>
    </source>
</evidence>
<gene>
    <name evidence="2" type="ORF">CRYO30217_00525</name>
</gene>
<evidence type="ECO:0000313" key="3">
    <source>
        <dbReference type="Proteomes" id="UP000683507"/>
    </source>
</evidence>
<protein>
    <recommendedName>
        <fullName evidence="4">Carboxypeptidase regulatory-like domain-containing protein</fullName>
    </recommendedName>
</protein>
<reference evidence="2" key="1">
    <citation type="submission" date="2021-04" db="EMBL/GenBank/DDBJ databases">
        <authorList>
            <person name="Rodrigo-Torres L."/>
            <person name="Arahal R. D."/>
            <person name="Lucena T."/>
        </authorList>
    </citation>
    <scope>NUCLEOTIDE SEQUENCE</scope>
    <source>
        <strain evidence="2">AS29M-1</strain>
    </source>
</reference>
<feature type="signal peptide" evidence="1">
    <location>
        <begin position="1"/>
        <end position="19"/>
    </location>
</feature>
<evidence type="ECO:0008006" key="4">
    <source>
        <dbReference type="Google" id="ProtNLM"/>
    </source>
</evidence>
<dbReference type="Proteomes" id="UP000683507">
    <property type="component" value="Chromosome"/>
</dbReference>
<evidence type="ECO:0000256" key="1">
    <source>
        <dbReference type="SAM" id="SignalP"/>
    </source>
</evidence>
<dbReference type="AlphaFoldDB" id="A0A916JKP3"/>
<dbReference type="EMBL" id="OU015584">
    <property type="protein sequence ID" value="CAG5077956.1"/>
    <property type="molecule type" value="Genomic_DNA"/>
</dbReference>
<dbReference type="RefSeq" id="WP_258540756.1">
    <property type="nucleotide sequence ID" value="NZ_OU015584.1"/>
</dbReference>
<keyword evidence="3" id="KW-1185">Reference proteome</keyword>